<evidence type="ECO:0000259" key="2">
    <source>
        <dbReference type="Pfam" id="PF04324"/>
    </source>
</evidence>
<feature type="domain" description="FAD dependent oxidoreductase" evidence="1">
    <location>
        <begin position="4"/>
        <end position="336"/>
    </location>
</feature>
<organism evidence="3 4">
    <name type="scientific">Clostridium fungisolvens</name>
    <dbReference type="NCBI Taxonomy" id="1604897"/>
    <lineage>
        <taxon>Bacteria</taxon>
        <taxon>Bacillati</taxon>
        <taxon>Bacillota</taxon>
        <taxon>Clostridia</taxon>
        <taxon>Eubacteriales</taxon>
        <taxon>Clostridiaceae</taxon>
        <taxon>Clostridium</taxon>
    </lineage>
</organism>
<dbReference type="PANTHER" id="PTHR42720:SF1">
    <property type="entry name" value="GLYCEROL 3-PHOSPHATE OXIDASE"/>
    <property type="match status" value="1"/>
</dbReference>
<dbReference type="InterPro" id="IPR036188">
    <property type="entry name" value="FAD/NAD-bd_sf"/>
</dbReference>
<dbReference type="InterPro" id="IPR052745">
    <property type="entry name" value="G3P_Oxidase/Oxidoreductase"/>
</dbReference>
<protein>
    <submittedName>
        <fullName evidence="3">D-amino acid dehydrogenase</fullName>
    </submittedName>
</protein>
<dbReference type="CDD" id="cd19946">
    <property type="entry name" value="GlpA-like_Fer2_BFD-like"/>
    <property type="match status" value="1"/>
</dbReference>
<evidence type="ECO:0000313" key="3">
    <source>
        <dbReference type="EMBL" id="GFP78284.1"/>
    </source>
</evidence>
<name>A0A6V8SM11_9CLOT</name>
<dbReference type="EMBL" id="BLZR01000001">
    <property type="protein sequence ID" value="GFP78284.1"/>
    <property type="molecule type" value="Genomic_DNA"/>
</dbReference>
<dbReference type="SUPFAM" id="SSF51905">
    <property type="entry name" value="FAD/NAD(P)-binding domain"/>
    <property type="match status" value="1"/>
</dbReference>
<dbReference type="Gene3D" id="3.30.9.10">
    <property type="entry name" value="D-Amino Acid Oxidase, subunit A, domain 2"/>
    <property type="match status" value="1"/>
</dbReference>
<comment type="caution">
    <text evidence="3">The sequence shown here is derived from an EMBL/GenBank/DDBJ whole genome shotgun (WGS) entry which is preliminary data.</text>
</comment>
<dbReference type="InterPro" id="IPR041854">
    <property type="entry name" value="BFD-like_2Fe2S-bd_dom_sf"/>
</dbReference>
<dbReference type="Gene3D" id="3.50.50.60">
    <property type="entry name" value="FAD/NAD(P)-binding domain"/>
    <property type="match status" value="1"/>
</dbReference>
<feature type="domain" description="BFD-like [2Fe-2S]-binding" evidence="2">
    <location>
        <begin position="381"/>
        <end position="434"/>
    </location>
</feature>
<gene>
    <name evidence="3" type="ORF">bsdtw1_04496</name>
</gene>
<sequence>MDYDVLILGGGIIGCAVAYELSKYNLNIAVIEKDYDVADDISFANTAVIYDGSETKDDLMSSLEHMGNSILAEITKKFNVPFKRIGSLRIADTDECVEIIEDMYKTAKSRGIDNIYLIDDQGVYDIEPNLRVGFKKALYSENTAVICPYDLAIAYAEVAFDNGVNFRLEEVVQDIQKMARGFKVTTNKNKFTCKVVINTIPGDNYTIDLNRTIINDSESKMHYLVLDETFEHNLSNLVMKINSEDKFTFQTPTLSGSTLVGINSEKLLDFDEILREAAEILPSVTKDNVNSIFYEDYRKDVMFIDDDQLMKGYIKVTGDHYAHITIAPSIAKMICETIVDNLNSTLKRNFVDKRREFYRFRDMSKEQRNEIISLDKRYGKIVCLCNQVSEGEIIDSIRRPLGARTVEGVKRRTGATFGNCQGAYCIDKIIDIIARETDKKLTEIVEDSKNSKVLVSRIKEFEGI</sequence>
<dbReference type="Pfam" id="PF01266">
    <property type="entry name" value="DAO"/>
    <property type="match status" value="1"/>
</dbReference>
<evidence type="ECO:0000259" key="1">
    <source>
        <dbReference type="Pfam" id="PF01266"/>
    </source>
</evidence>
<dbReference type="Pfam" id="PF04324">
    <property type="entry name" value="Fer2_BFD"/>
    <property type="match status" value="1"/>
</dbReference>
<dbReference type="Gene3D" id="1.10.10.1100">
    <property type="entry name" value="BFD-like [2Fe-2S]-binding domain"/>
    <property type="match status" value="1"/>
</dbReference>
<evidence type="ECO:0000313" key="4">
    <source>
        <dbReference type="Proteomes" id="UP000580568"/>
    </source>
</evidence>
<dbReference type="AlphaFoldDB" id="A0A6V8SM11"/>
<keyword evidence="4" id="KW-1185">Reference proteome</keyword>
<proteinExistence type="predicted"/>
<dbReference type="PANTHER" id="PTHR42720">
    <property type="entry name" value="GLYCEROL-3-PHOSPHATE DEHYDROGENASE"/>
    <property type="match status" value="1"/>
</dbReference>
<dbReference type="InterPro" id="IPR006076">
    <property type="entry name" value="FAD-dep_OxRdtase"/>
</dbReference>
<dbReference type="RefSeq" id="WP_183279586.1">
    <property type="nucleotide sequence ID" value="NZ_BLZR01000001.1"/>
</dbReference>
<dbReference type="InterPro" id="IPR007419">
    <property type="entry name" value="BFD-like_2Fe2S-bd_dom"/>
</dbReference>
<dbReference type="Proteomes" id="UP000580568">
    <property type="component" value="Unassembled WGS sequence"/>
</dbReference>
<reference evidence="3 4" key="1">
    <citation type="submission" date="2020-07" db="EMBL/GenBank/DDBJ databases">
        <title>A new beta-1,3-glucan-decomposing anaerobic bacterium isolated from anoxic soil subjected to biological soil disinfestation.</title>
        <authorList>
            <person name="Ueki A."/>
            <person name="Tonouchi A."/>
        </authorList>
    </citation>
    <scope>NUCLEOTIDE SEQUENCE [LARGE SCALE GENOMIC DNA]</scope>
    <source>
        <strain evidence="3 4">TW1</strain>
    </source>
</reference>
<accession>A0A6V8SM11</accession>